<evidence type="ECO:0000313" key="2">
    <source>
        <dbReference type="Proteomes" id="UP000265520"/>
    </source>
</evidence>
<comment type="caution">
    <text evidence="1">The sequence shown here is derived from an EMBL/GenBank/DDBJ whole genome shotgun (WGS) entry which is preliminary data.</text>
</comment>
<name>A0A392SFP4_9FABA</name>
<dbReference type="EMBL" id="LXQA010362102">
    <property type="protein sequence ID" value="MCI46745.1"/>
    <property type="molecule type" value="Genomic_DNA"/>
</dbReference>
<reference evidence="1 2" key="1">
    <citation type="journal article" date="2018" name="Front. Plant Sci.">
        <title>Red Clover (Trifolium pratense) and Zigzag Clover (T. medium) - A Picture of Genomic Similarities and Differences.</title>
        <authorList>
            <person name="Dluhosova J."/>
            <person name="Istvanek J."/>
            <person name="Nedelnik J."/>
            <person name="Repkova J."/>
        </authorList>
    </citation>
    <scope>NUCLEOTIDE SEQUENCE [LARGE SCALE GENOMIC DNA]</scope>
    <source>
        <strain evidence="2">cv. 10/8</strain>
        <tissue evidence="1">Leaf</tissue>
    </source>
</reference>
<feature type="non-terminal residue" evidence="1">
    <location>
        <position position="1"/>
    </location>
</feature>
<accession>A0A392SFP4</accession>
<proteinExistence type="predicted"/>
<dbReference type="Proteomes" id="UP000265520">
    <property type="component" value="Unassembled WGS sequence"/>
</dbReference>
<dbReference type="AlphaFoldDB" id="A0A392SFP4"/>
<protein>
    <submittedName>
        <fullName evidence="1">Uncharacterized protein</fullName>
    </submittedName>
</protein>
<evidence type="ECO:0000313" key="1">
    <source>
        <dbReference type="EMBL" id="MCI46745.1"/>
    </source>
</evidence>
<organism evidence="1 2">
    <name type="scientific">Trifolium medium</name>
    <dbReference type="NCBI Taxonomy" id="97028"/>
    <lineage>
        <taxon>Eukaryota</taxon>
        <taxon>Viridiplantae</taxon>
        <taxon>Streptophyta</taxon>
        <taxon>Embryophyta</taxon>
        <taxon>Tracheophyta</taxon>
        <taxon>Spermatophyta</taxon>
        <taxon>Magnoliopsida</taxon>
        <taxon>eudicotyledons</taxon>
        <taxon>Gunneridae</taxon>
        <taxon>Pentapetalae</taxon>
        <taxon>rosids</taxon>
        <taxon>fabids</taxon>
        <taxon>Fabales</taxon>
        <taxon>Fabaceae</taxon>
        <taxon>Papilionoideae</taxon>
        <taxon>50 kb inversion clade</taxon>
        <taxon>NPAAA clade</taxon>
        <taxon>Hologalegina</taxon>
        <taxon>IRL clade</taxon>
        <taxon>Trifolieae</taxon>
        <taxon>Trifolium</taxon>
    </lineage>
</organism>
<sequence>GSCARRYTDPHRMVIACNQGMSNV</sequence>
<keyword evidence="2" id="KW-1185">Reference proteome</keyword>